<dbReference type="PATRIC" id="fig|1280954.3.peg.520"/>
<comment type="caution">
    <text evidence="2">The sequence shown here is derived from an EMBL/GenBank/DDBJ whole genome shotgun (WGS) entry which is preliminary data.</text>
</comment>
<reference evidence="2 3" key="1">
    <citation type="journal article" date="2014" name="Antonie Van Leeuwenhoek">
        <title>Hyphomonas beringensis sp. nov. and Hyphomonas chukchiensis sp. nov., isolated from surface seawater of the Bering Sea and Chukchi Sea.</title>
        <authorList>
            <person name="Li C."/>
            <person name="Lai Q."/>
            <person name="Li G."/>
            <person name="Dong C."/>
            <person name="Wang J."/>
            <person name="Liao Y."/>
            <person name="Shao Z."/>
        </authorList>
    </citation>
    <scope>NUCLEOTIDE SEQUENCE [LARGE SCALE GENOMIC DNA]</scope>
    <source>
        <strain evidence="2 3">PS728</strain>
    </source>
</reference>
<protein>
    <recommendedName>
        <fullName evidence="1">NadR/Ttd14 AAA domain-containing protein</fullName>
    </recommendedName>
</protein>
<dbReference type="Proteomes" id="UP000027100">
    <property type="component" value="Unassembled WGS sequence"/>
</dbReference>
<proteinExistence type="predicted"/>
<sequence>MRQDHRHCFILTGGPGAGKTTLLAHLAGQGIAMMPEAGRGIIRSQMAIGGRALPWKDRALFAELMLGWELRSLSESATRPGPILFDRGVPDVAGYLTLEGLEVPAHIRQAAKIHRYNSLVFLAPPWEEIFHTDPERRQDFETARRTCETMRRVYTELGYNLVELPCASVPERADFVRANIGA</sequence>
<dbReference type="AlphaFoldDB" id="A0A062VPP4"/>
<dbReference type="EMBL" id="ARYM01000002">
    <property type="protein sequence ID" value="KDA00256.1"/>
    <property type="molecule type" value="Genomic_DNA"/>
</dbReference>
<dbReference type="Gene3D" id="3.40.50.300">
    <property type="entry name" value="P-loop containing nucleotide triphosphate hydrolases"/>
    <property type="match status" value="1"/>
</dbReference>
<evidence type="ECO:0000259" key="1">
    <source>
        <dbReference type="Pfam" id="PF13521"/>
    </source>
</evidence>
<dbReference type="eggNOG" id="COG3911">
    <property type="taxonomic scope" value="Bacteria"/>
</dbReference>
<organism evidence="2 3">
    <name type="scientific">Hyphomonas polymorpha PS728</name>
    <dbReference type="NCBI Taxonomy" id="1280954"/>
    <lineage>
        <taxon>Bacteria</taxon>
        <taxon>Pseudomonadati</taxon>
        <taxon>Pseudomonadota</taxon>
        <taxon>Alphaproteobacteria</taxon>
        <taxon>Hyphomonadales</taxon>
        <taxon>Hyphomonadaceae</taxon>
        <taxon>Hyphomonas</taxon>
    </lineage>
</organism>
<dbReference type="InterPro" id="IPR027417">
    <property type="entry name" value="P-loop_NTPase"/>
</dbReference>
<keyword evidence="3" id="KW-1185">Reference proteome</keyword>
<dbReference type="InterPro" id="IPR038727">
    <property type="entry name" value="NadR/Ttd14_AAA_dom"/>
</dbReference>
<accession>A0A062VPP4</accession>
<dbReference type="RefSeq" id="WP_035594058.1">
    <property type="nucleotide sequence ID" value="NZ_ARYM01000002.1"/>
</dbReference>
<dbReference type="SUPFAM" id="SSF52540">
    <property type="entry name" value="P-loop containing nucleoside triphosphate hydrolases"/>
    <property type="match status" value="1"/>
</dbReference>
<dbReference type="STRING" id="1280954.HPO_02542"/>
<gene>
    <name evidence="2" type="ORF">HPO_02542</name>
</gene>
<feature type="domain" description="NadR/Ttd14 AAA" evidence="1">
    <location>
        <begin position="9"/>
        <end position="172"/>
    </location>
</feature>
<evidence type="ECO:0000313" key="2">
    <source>
        <dbReference type="EMBL" id="KDA00256.1"/>
    </source>
</evidence>
<dbReference type="Pfam" id="PF13521">
    <property type="entry name" value="AAA_28"/>
    <property type="match status" value="1"/>
</dbReference>
<dbReference type="OrthoDB" id="5638848at2"/>
<name>A0A062VPP4_9PROT</name>
<evidence type="ECO:0000313" key="3">
    <source>
        <dbReference type="Proteomes" id="UP000027100"/>
    </source>
</evidence>